<reference evidence="8" key="1">
    <citation type="submission" date="2015-11" db="EMBL/GenBank/DDBJ databases">
        <authorList>
            <consortium name="International Coturnix japonica Genome Analysis Consortium"/>
            <person name="Warren W."/>
            <person name="Burt D.W."/>
            <person name="Antin P.B."/>
            <person name="Lanford R."/>
            <person name="Gros J."/>
            <person name="Wilson R.K."/>
        </authorList>
    </citation>
    <scope>NUCLEOTIDE SEQUENCE [LARGE SCALE GENOMIC DNA]</scope>
</reference>
<gene>
    <name evidence="8" type="primary">FAM241A</name>
</gene>
<dbReference type="AlphaFoldDB" id="A0A8C2Y8A0"/>
<dbReference type="GO" id="GO:0016020">
    <property type="term" value="C:membrane"/>
    <property type="evidence" value="ECO:0007669"/>
    <property type="project" value="UniProtKB-SubCell"/>
</dbReference>
<evidence type="ECO:0000256" key="3">
    <source>
        <dbReference type="ARBA" id="ARBA00022692"/>
    </source>
</evidence>
<dbReference type="InterPro" id="IPR052502">
    <property type="entry name" value="FAM241_domain"/>
</dbReference>
<dbReference type="InterPro" id="IPR027953">
    <property type="entry name" value="DUF4605"/>
</dbReference>
<proteinExistence type="inferred from homology"/>
<protein>
    <submittedName>
        <fullName evidence="8">Family with sequence similarity 241 member A</fullName>
    </submittedName>
</protein>
<dbReference type="PANTHER" id="PTHR33690">
    <property type="entry name" value="DUF4605 DOMAIN-CONTAINING PROTEIN"/>
    <property type="match status" value="1"/>
</dbReference>
<reference evidence="8" key="2">
    <citation type="submission" date="2025-08" db="UniProtKB">
        <authorList>
            <consortium name="Ensembl"/>
        </authorList>
    </citation>
    <scope>IDENTIFICATION</scope>
</reference>
<dbReference type="PANTHER" id="PTHR33690:SF1">
    <property type="entry name" value="FAMILY WITH SEQUENCE SIMILARITY 241 MEMBER A"/>
    <property type="match status" value="1"/>
</dbReference>
<feature type="domain" description="DUF4605" evidence="7">
    <location>
        <begin position="217"/>
        <end position="249"/>
    </location>
</feature>
<feature type="region of interest" description="Disordered" evidence="6">
    <location>
        <begin position="1"/>
        <end position="86"/>
    </location>
</feature>
<dbReference type="Ensembl" id="ENSCJPT00005011424.1">
    <property type="protein sequence ID" value="ENSCJPP00005007367.1"/>
    <property type="gene ID" value="ENSCJPG00005006796.1"/>
</dbReference>
<feature type="compositionally biased region" description="Pro residues" evidence="6">
    <location>
        <begin position="136"/>
        <end position="145"/>
    </location>
</feature>
<sequence length="283" mass="29843">QKVGPNSYKRSISTDPSCHTTPLVTARGNGARPFSRGAGPPPGAPTGARALQGQRQDSPHPLPPPLAPLRAPGAGWNQRSGSTLRSQGVLAALSARSALGFRACGSAERRPEALPQPSAPSAPRGRDLALPERPPRGPAPSPAPPRGGAAAGRERAAPLGAAGGSGAPSSSSSFFPAAAATPAAPVRHRRSPEEQVQQEQRNHSTEPVIDDYKKMGTLFGGLNKSLIRIGFTRMYFGERIVEPDGLVGTFSHLMPECRTTVFREETLHSRMLENRVCTEESLH</sequence>
<dbReference type="GeneTree" id="ENSGT00940000154340"/>
<feature type="compositionally biased region" description="Basic and acidic residues" evidence="6">
    <location>
        <begin position="124"/>
        <end position="135"/>
    </location>
</feature>
<dbReference type="Pfam" id="PF15378">
    <property type="entry name" value="DUF4605"/>
    <property type="match status" value="1"/>
</dbReference>
<evidence type="ECO:0000313" key="9">
    <source>
        <dbReference type="Proteomes" id="UP000694412"/>
    </source>
</evidence>
<reference evidence="8" key="3">
    <citation type="submission" date="2025-09" db="UniProtKB">
        <authorList>
            <consortium name="Ensembl"/>
        </authorList>
    </citation>
    <scope>IDENTIFICATION</scope>
</reference>
<accession>A0A8C2Y8A0</accession>
<name>A0A8C2Y8A0_COTJA</name>
<evidence type="ECO:0000259" key="7">
    <source>
        <dbReference type="Pfam" id="PF15378"/>
    </source>
</evidence>
<comment type="similarity">
    <text evidence="2">Belongs to the FAM241 family.</text>
</comment>
<keyword evidence="4" id="KW-1133">Transmembrane helix</keyword>
<evidence type="ECO:0000256" key="2">
    <source>
        <dbReference type="ARBA" id="ARBA00006165"/>
    </source>
</evidence>
<feature type="compositionally biased region" description="Low complexity" evidence="6">
    <location>
        <begin position="167"/>
        <end position="185"/>
    </location>
</feature>
<evidence type="ECO:0000256" key="5">
    <source>
        <dbReference type="ARBA" id="ARBA00023136"/>
    </source>
</evidence>
<comment type="subcellular location">
    <subcellularLocation>
        <location evidence="1">Membrane</location>
        <topology evidence="1">Single-pass membrane protein</topology>
    </subcellularLocation>
</comment>
<keyword evidence="9" id="KW-1185">Reference proteome</keyword>
<evidence type="ECO:0000256" key="4">
    <source>
        <dbReference type="ARBA" id="ARBA00022989"/>
    </source>
</evidence>
<dbReference type="Proteomes" id="UP000694412">
    <property type="component" value="Chromosome 4"/>
</dbReference>
<keyword evidence="5" id="KW-0472">Membrane</keyword>
<keyword evidence="3" id="KW-0812">Transmembrane</keyword>
<feature type="compositionally biased region" description="Polar residues" evidence="6">
    <location>
        <begin position="8"/>
        <end position="23"/>
    </location>
</feature>
<evidence type="ECO:0000313" key="8">
    <source>
        <dbReference type="Ensembl" id="ENSCJPP00005007367.1"/>
    </source>
</evidence>
<evidence type="ECO:0000256" key="6">
    <source>
        <dbReference type="SAM" id="MobiDB-lite"/>
    </source>
</evidence>
<feature type="compositionally biased region" description="Polar residues" evidence="6">
    <location>
        <begin position="77"/>
        <end position="86"/>
    </location>
</feature>
<evidence type="ECO:0000256" key="1">
    <source>
        <dbReference type="ARBA" id="ARBA00004167"/>
    </source>
</evidence>
<organism evidence="8 9">
    <name type="scientific">Coturnix japonica</name>
    <name type="common">Japanese quail</name>
    <name type="synonym">Coturnix coturnix japonica</name>
    <dbReference type="NCBI Taxonomy" id="93934"/>
    <lineage>
        <taxon>Eukaryota</taxon>
        <taxon>Metazoa</taxon>
        <taxon>Chordata</taxon>
        <taxon>Craniata</taxon>
        <taxon>Vertebrata</taxon>
        <taxon>Euteleostomi</taxon>
        <taxon>Archelosauria</taxon>
        <taxon>Archosauria</taxon>
        <taxon>Dinosauria</taxon>
        <taxon>Saurischia</taxon>
        <taxon>Theropoda</taxon>
        <taxon>Coelurosauria</taxon>
        <taxon>Aves</taxon>
        <taxon>Neognathae</taxon>
        <taxon>Galloanserae</taxon>
        <taxon>Galliformes</taxon>
        <taxon>Phasianidae</taxon>
        <taxon>Perdicinae</taxon>
        <taxon>Coturnix</taxon>
    </lineage>
</organism>
<feature type="region of interest" description="Disordered" evidence="6">
    <location>
        <begin position="105"/>
        <end position="206"/>
    </location>
</feature>